<dbReference type="EMBL" id="UPXX01000020">
    <property type="protein sequence ID" value="VBB43556.1"/>
    <property type="molecule type" value="Genomic_DNA"/>
</dbReference>
<evidence type="ECO:0000313" key="1">
    <source>
        <dbReference type="EMBL" id="VBB43556.1"/>
    </source>
</evidence>
<reference evidence="1" key="1">
    <citation type="submission" date="2018-07" db="EMBL/GenBank/DDBJ databases">
        <authorList>
            <consortium name="Genoscope - CEA"/>
            <person name="William W."/>
        </authorList>
    </citation>
    <scope>NUCLEOTIDE SEQUENCE</scope>
    <source>
        <strain evidence="1">IK1</strain>
    </source>
</reference>
<dbReference type="AlphaFoldDB" id="A0A653A655"/>
<sequence>MLVEAVHATFHGLELISPGLLSPPFDPDPLIGYKFMMRVNTNLVCELKKSLFTDEHLFFYSHYYLVQRTVPGTDELHAGTKFTIFSLKLHHVL</sequence>
<protein>
    <submittedName>
        <fullName evidence="1">Uncharacterized protein</fullName>
    </submittedName>
</protein>
<proteinExistence type="predicted"/>
<organism evidence="1">
    <name type="scientific">Uncultured Desulfatiglans sp</name>
    <dbReference type="NCBI Taxonomy" id="1748965"/>
    <lineage>
        <taxon>Bacteria</taxon>
        <taxon>Pseudomonadati</taxon>
        <taxon>Thermodesulfobacteriota</taxon>
        <taxon>Desulfobacteria</taxon>
        <taxon>Desulfatiglandales</taxon>
        <taxon>Desulfatiglandaceae</taxon>
        <taxon>Desulfatiglans</taxon>
        <taxon>environmental samples</taxon>
    </lineage>
</organism>
<accession>A0A653A655</accession>
<name>A0A653A655_UNCDX</name>
<gene>
    <name evidence="1" type="ORF">TRIP_B270007</name>
</gene>